<evidence type="ECO:0000256" key="2">
    <source>
        <dbReference type="ARBA" id="ARBA00022525"/>
    </source>
</evidence>
<dbReference type="PROSITE" id="PS50240">
    <property type="entry name" value="TRYPSIN_DOM"/>
    <property type="match status" value="1"/>
</dbReference>
<organism evidence="9 10">
    <name type="scientific">Henosepilachna vigintioctopunctata</name>
    <dbReference type="NCBI Taxonomy" id="420089"/>
    <lineage>
        <taxon>Eukaryota</taxon>
        <taxon>Metazoa</taxon>
        <taxon>Ecdysozoa</taxon>
        <taxon>Arthropoda</taxon>
        <taxon>Hexapoda</taxon>
        <taxon>Insecta</taxon>
        <taxon>Pterygota</taxon>
        <taxon>Neoptera</taxon>
        <taxon>Endopterygota</taxon>
        <taxon>Coleoptera</taxon>
        <taxon>Polyphaga</taxon>
        <taxon>Cucujiformia</taxon>
        <taxon>Coccinelloidea</taxon>
        <taxon>Coccinellidae</taxon>
        <taxon>Epilachninae</taxon>
        <taxon>Epilachnini</taxon>
        <taxon>Henosepilachna</taxon>
    </lineage>
</organism>
<dbReference type="SUPFAM" id="SSF50494">
    <property type="entry name" value="Trypsin-like serine proteases"/>
    <property type="match status" value="1"/>
</dbReference>
<comment type="subcellular location">
    <subcellularLocation>
        <location evidence="1">Secreted</location>
    </subcellularLocation>
</comment>
<dbReference type="InterPro" id="IPR009003">
    <property type="entry name" value="Peptidase_S1_PA"/>
</dbReference>
<evidence type="ECO:0000259" key="8">
    <source>
        <dbReference type="PROSITE" id="PS50240"/>
    </source>
</evidence>
<dbReference type="GO" id="GO:0006508">
    <property type="term" value="P:proteolysis"/>
    <property type="evidence" value="ECO:0007669"/>
    <property type="project" value="UniProtKB-KW"/>
</dbReference>
<keyword evidence="3" id="KW-1015">Disulfide bond</keyword>
<evidence type="ECO:0000256" key="6">
    <source>
        <dbReference type="RuleBase" id="RU363034"/>
    </source>
</evidence>
<feature type="chain" id="PRO_5043732773" description="Phenoloxidase-activating factor 2" evidence="7">
    <location>
        <begin position="20"/>
        <end position="283"/>
    </location>
</feature>
<dbReference type="Proteomes" id="UP001431783">
    <property type="component" value="Unassembled WGS sequence"/>
</dbReference>
<keyword evidence="7" id="KW-0732">Signal</keyword>
<dbReference type="Gene3D" id="2.40.10.10">
    <property type="entry name" value="Trypsin-like serine proteases"/>
    <property type="match status" value="2"/>
</dbReference>
<dbReference type="PANTHER" id="PTHR24252">
    <property type="entry name" value="ACROSIN-RELATED"/>
    <property type="match status" value="1"/>
</dbReference>
<dbReference type="AlphaFoldDB" id="A0AAW1V8N2"/>
<dbReference type="GO" id="GO:0005576">
    <property type="term" value="C:extracellular region"/>
    <property type="evidence" value="ECO:0007669"/>
    <property type="project" value="UniProtKB-SubCell"/>
</dbReference>
<evidence type="ECO:0000256" key="5">
    <source>
        <dbReference type="ARBA" id="ARBA00076468"/>
    </source>
</evidence>
<evidence type="ECO:0000313" key="10">
    <source>
        <dbReference type="Proteomes" id="UP001431783"/>
    </source>
</evidence>
<keyword evidence="2" id="KW-0964">Secreted</keyword>
<dbReference type="GO" id="GO:0004252">
    <property type="term" value="F:serine-type endopeptidase activity"/>
    <property type="evidence" value="ECO:0007669"/>
    <property type="project" value="InterPro"/>
</dbReference>
<feature type="signal peptide" evidence="7">
    <location>
        <begin position="1"/>
        <end position="19"/>
    </location>
</feature>
<keyword evidence="6" id="KW-0378">Hydrolase</keyword>
<keyword evidence="10" id="KW-1185">Reference proteome</keyword>
<evidence type="ECO:0000256" key="3">
    <source>
        <dbReference type="ARBA" id="ARBA00023157"/>
    </source>
</evidence>
<gene>
    <name evidence="9" type="ORF">WA026_000812</name>
</gene>
<feature type="domain" description="Peptidase S1" evidence="8">
    <location>
        <begin position="43"/>
        <end position="280"/>
    </location>
</feature>
<keyword evidence="6" id="KW-0645">Protease</keyword>
<dbReference type="FunFam" id="2.40.10.10:FF:000038">
    <property type="entry name" value="Serine protease"/>
    <property type="match status" value="1"/>
</dbReference>
<dbReference type="Pfam" id="PF00089">
    <property type="entry name" value="Trypsin"/>
    <property type="match status" value="1"/>
</dbReference>
<dbReference type="InterPro" id="IPR001254">
    <property type="entry name" value="Trypsin_dom"/>
</dbReference>
<comment type="caution">
    <text evidence="9">The sequence shown here is derived from an EMBL/GenBank/DDBJ whole genome shotgun (WGS) entry which is preliminary data.</text>
</comment>
<evidence type="ECO:0000256" key="1">
    <source>
        <dbReference type="ARBA" id="ARBA00004613"/>
    </source>
</evidence>
<evidence type="ECO:0000256" key="4">
    <source>
        <dbReference type="ARBA" id="ARBA00068096"/>
    </source>
</evidence>
<protein>
    <recommendedName>
        <fullName evidence="4">Phenoloxidase-activating factor 2</fullName>
    </recommendedName>
    <alternativeName>
        <fullName evidence="5">Prophenoloxidase-activating factor II</fullName>
    </alternativeName>
</protein>
<dbReference type="InterPro" id="IPR033116">
    <property type="entry name" value="TRYPSIN_SER"/>
</dbReference>
<dbReference type="SMART" id="SM00020">
    <property type="entry name" value="Tryp_SPc"/>
    <property type="match status" value="1"/>
</dbReference>
<dbReference type="InterPro" id="IPR001314">
    <property type="entry name" value="Peptidase_S1A"/>
</dbReference>
<evidence type="ECO:0000256" key="7">
    <source>
        <dbReference type="SAM" id="SignalP"/>
    </source>
</evidence>
<keyword evidence="6" id="KW-0720">Serine protease</keyword>
<dbReference type="CDD" id="cd00190">
    <property type="entry name" value="Tryp_SPc"/>
    <property type="match status" value="1"/>
</dbReference>
<accession>A0AAW1V8N2</accession>
<dbReference type="PROSITE" id="PS00135">
    <property type="entry name" value="TRYPSIN_SER"/>
    <property type="match status" value="1"/>
</dbReference>
<dbReference type="InterPro" id="IPR018114">
    <property type="entry name" value="TRYPSIN_HIS"/>
</dbReference>
<dbReference type="PRINTS" id="PR00722">
    <property type="entry name" value="CHYMOTRYPSIN"/>
</dbReference>
<dbReference type="PROSITE" id="PS00134">
    <property type="entry name" value="TRYPSIN_HIS"/>
    <property type="match status" value="1"/>
</dbReference>
<dbReference type="PANTHER" id="PTHR24252:SF7">
    <property type="entry name" value="HYALIN"/>
    <property type="match status" value="1"/>
</dbReference>
<reference evidence="9 10" key="1">
    <citation type="submission" date="2023-03" db="EMBL/GenBank/DDBJ databases">
        <title>Genome insight into feeding habits of ladybird beetles.</title>
        <authorList>
            <person name="Li H.-S."/>
            <person name="Huang Y.-H."/>
            <person name="Pang H."/>
        </authorList>
    </citation>
    <scope>NUCLEOTIDE SEQUENCE [LARGE SCALE GENOMIC DNA]</scope>
    <source>
        <strain evidence="9">SYSU_2023b</strain>
        <tissue evidence="9">Whole body</tissue>
    </source>
</reference>
<name>A0AAW1V8N2_9CUCU</name>
<evidence type="ECO:0000313" key="9">
    <source>
        <dbReference type="EMBL" id="KAK9888571.1"/>
    </source>
</evidence>
<proteinExistence type="predicted"/>
<dbReference type="EMBL" id="JARQZJ010000121">
    <property type="protein sequence ID" value="KAK9888571.1"/>
    <property type="molecule type" value="Genomic_DNA"/>
</dbReference>
<dbReference type="InterPro" id="IPR043504">
    <property type="entry name" value="Peptidase_S1_PA_chymotrypsin"/>
</dbReference>
<sequence length="283" mass="31511">MFVKSLVFKLIFYIASVQSVPEDLFLTTTQCGVRGAHDNGFRIINGTLASQGEFPWIISLQVKDGDQYSHICGGAILSQLWIVTAAHCIRNVNQTSLSITAGDHYLQRFEGREQTRKVIKIFTKNFDITTFSNDIALLKLNAPFDFKKGNAMPICLPKNFQEFQGNALVAGWGRSNAAQRTTQLLHFIELPLIGKYACDYNYIRKGFSRLLNNCQICAGLPEGGKDACQGDSGGPLICQENEKYVLCGIVSWGIGCARAEYPGLYTKVSCFVEWIRNTILLDE</sequence>